<dbReference type="GeneID" id="94434354"/>
<organism evidence="1 2">
    <name type="scientific">Cystoisospora suis</name>
    <dbReference type="NCBI Taxonomy" id="483139"/>
    <lineage>
        <taxon>Eukaryota</taxon>
        <taxon>Sar</taxon>
        <taxon>Alveolata</taxon>
        <taxon>Apicomplexa</taxon>
        <taxon>Conoidasida</taxon>
        <taxon>Coccidia</taxon>
        <taxon>Eucoccidiorida</taxon>
        <taxon>Eimeriorina</taxon>
        <taxon>Sarcocystidae</taxon>
        <taxon>Cystoisospora</taxon>
    </lineage>
</organism>
<dbReference type="RefSeq" id="XP_067916881.1">
    <property type="nucleotide sequence ID" value="XM_068071143.1"/>
</dbReference>
<comment type="caution">
    <text evidence="1">The sequence shown here is derived from an EMBL/GenBank/DDBJ whole genome shotgun (WGS) entry which is preliminary data.</text>
</comment>
<evidence type="ECO:0000313" key="1">
    <source>
        <dbReference type="EMBL" id="PHJ15147.1"/>
    </source>
</evidence>
<name>A0A2C6KB42_9APIC</name>
<dbReference type="Proteomes" id="UP000221165">
    <property type="component" value="Unassembled WGS sequence"/>
</dbReference>
<gene>
    <name evidence="1" type="ORF">CSUI_011042</name>
</gene>
<dbReference type="AlphaFoldDB" id="A0A2C6KB42"/>
<dbReference type="VEuPathDB" id="ToxoDB:CSUI_011042"/>
<proteinExistence type="predicted"/>
<sequence>MGSYLVRKSISRFCFITWINMSSPSMTVCCGISSKLSYNDLYIHVTQKASLFSPRGQASFHVGRRVIIYLHTDKICIDNST</sequence>
<keyword evidence="2" id="KW-1185">Reference proteome</keyword>
<accession>A0A2C6KB42</accession>
<evidence type="ECO:0000313" key="2">
    <source>
        <dbReference type="Proteomes" id="UP000221165"/>
    </source>
</evidence>
<protein>
    <submittedName>
        <fullName evidence="1">Uncharacterized protein</fullName>
    </submittedName>
</protein>
<dbReference type="EMBL" id="MIGC01009388">
    <property type="protein sequence ID" value="PHJ15147.1"/>
    <property type="molecule type" value="Genomic_DNA"/>
</dbReference>
<reference evidence="1 2" key="1">
    <citation type="journal article" date="2017" name="Int. J. Parasitol.">
        <title>The genome of the protozoan parasite Cystoisospora suis and a reverse vaccinology approach to identify vaccine candidates.</title>
        <authorList>
            <person name="Palmieri N."/>
            <person name="Shrestha A."/>
            <person name="Ruttkowski B."/>
            <person name="Beck T."/>
            <person name="Vogl C."/>
            <person name="Tomley F."/>
            <person name="Blake D.P."/>
            <person name="Joachim A."/>
        </authorList>
    </citation>
    <scope>NUCLEOTIDE SEQUENCE [LARGE SCALE GENOMIC DNA]</scope>
    <source>
        <strain evidence="1 2">Wien I</strain>
    </source>
</reference>